<keyword evidence="9" id="KW-0507">mRNA processing</keyword>
<feature type="region of interest" description="Disordered" evidence="18">
    <location>
        <begin position="765"/>
        <end position="839"/>
    </location>
</feature>
<keyword evidence="14" id="KW-0866">Nonsense-mediated mRNA decay</keyword>
<dbReference type="EMBL" id="JAUPFM010000013">
    <property type="protein sequence ID" value="KAK2832907.1"/>
    <property type="molecule type" value="Genomic_DNA"/>
</dbReference>
<feature type="compositionally biased region" description="Polar residues" evidence="18">
    <location>
        <begin position="8"/>
        <end position="21"/>
    </location>
</feature>
<feature type="compositionally biased region" description="Acidic residues" evidence="18">
    <location>
        <begin position="115"/>
        <end position="129"/>
    </location>
</feature>
<feature type="compositionally biased region" description="Low complexity" evidence="18">
    <location>
        <begin position="482"/>
        <end position="493"/>
    </location>
</feature>
<sequence length="839" mass="90518">MSAKNKFITHNSFTLSASSYSRPKMADRRRRRRRASQDSEDDDESGSGSDSGRSGSPTTKNRVRDPDPTEETASRAEAKSDVESECESEDGVGEAVLSDYDSADPEENGSHSEGVEEEEEAEQYSEEEAPAPASEPKPPAADGTTQGEEGEKGEDVEAEVQGGGQSKEESKTEEKGNLAGERQSGDGQESTDDPETKAGGKPGQQLDDDEDRKNPAYIPRKGLFFEHDVRGHAQEEERPKGRNRKLWKDEGRWEHDKFREEEQAPKSREELIAIYGYDIRNGGSPGDRPYRQRRPRQSMSPNREKRWREGGERPVRSWQSGGGGLNRGSASLALSVQPASTSPSSLPPSSAQRSSNPARPPPSRNRPSHQNHVPPQSQYRNNESNAAQMYPRDRQGPKAQAEPAGDRGVINRGGRGAGRGGPSVVIEDITVSQGSAGEEDMSLNAATTAASQPVRYQSASPRRQQPEQQGSTDRSASGLTVSLSTSDPSLQSSVAATNREASPPTERPVERKSYSLARRTRSRAADLGSKQPSMEESAAGGNTSSPGSVGGKSWTGGVDGPNQTGGGGGLTELDQDVARLSLTGQGWSQSQTSYMRSEMRGVPNPMHMPGGPPQFSSMEEIGVGSSRAKRYSSQRQRTVPEPAPPMHLGVMEGPYYEPMSYQGPIYAHGDGPTPIPPQGMLVQPEMHIPHPGLHPHQSGGPIANPALYGGPPVSLSPGQPQQLLPPPFYPPPGVMTFPYPTMYPNPQGQSQVTYGGVTYYDTVQQQAQPKPSPPLSASPQSKNYRSRVGGSVRSCGPQQHPLLMREERLEGGGNGLFRHRFDPANVSLSNDADPENVKT</sequence>
<gene>
    <name evidence="20" type="ORF">Q5P01_016796</name>
</gene>
<protein>
    <recommendedName>
        <fullName evidence="6">Protein CASC3</fullName>
    </recommendedName>
</protein>
<evidence type="ECO:0000256" key="1">
    <source>
        <dbReference type="ARBA" id="ARBA00004210"/>
    </source>
</evidence>
<accession>A0AA88MAX0</accession>
<dbReference type="InterPro" id="IPR028544">
    <property type="entry name" value="CASC3"/>
</dbReference>
<keyword evidence="13" id="KW-0694">RNA-binding</keyword>
<evidence type="ECO:0000256" key="6">
    <source>
        <dbReference type="ARBA" id="ARBA00019964"/>
    </source>
</evidence>
<proteinExistence type="inferred from homology"/>
<keyword evidence="16" id="KW-0539">Nucleus</keyword>
<feature type="compositionally biased region" description="Low complexity" evidence="18">
    <location>
        <begin position="337"/>
        <end position="357"/>
    </location>
</feature>
<evidence type="ECO:0000256" key="12">
    <source>
        <dbReference type="ARBA" id="ARBA00022845"/>
    </source>
</evidence>
<evidence type="ECO:0000256" key="13">
    <source>
        <dbReference type="ARBA" id="ARBA00022884"/>
    </source>
</evidence>
<evidence type="ECO:0000256" key="14">
    <source>
        <dbReference type="ARBA" id="ARBA00023161"/>
    </source>
</evidence>
<evidence type="ECO:0000256" key="9">
    <source>
        <dbReference type="ARBA" id="ARBA00022664"/>
    </source>
</evidence>
<keyword evidence="10" id="KW-0747">Spliceosome</keyword>
<reference evidence="20" key="1">
    <citation type="submission" date="2023-07" db="EMBL/GenBank/DDBJ databases">
        <title>Chromosome-level Genome Assembly of Striped Snakehead (Channa striata).</title>
        <authorList>
            <person name="Liu H."/>
        </authorList>
    </citation>
    <scope>NUCLEOTIDE SEQUENCE</scope>
    <source>
        <strain evidence="20">Gz</strain>
        <tissue evidence="20">Muscle</tissue>
    </source>
</reference>
<keyword evidence="7" id="KW-0813">Transport</keyword>
<evidence type="ECO:0000313" key="20">
    <source>
        <dbReference type="EMBL" id="KAK2832907.1"/>
    </source>
</evidence>
<evidence type="ECO:0000256" key="3">
    <source>
        <dbReference type="ARBA" id="ARBA00004324"/>
    </source>
</evidence>
<feature type="compositionally biased region" description="Polar residues" evidence="18">
    <location>
        <begin position="530"/>
        <end position="547"/>
    </location>
</feature>
<dbReference type="PANTHER" id="PTHR13434:SF0">
    <property type="entry name" value="PROTEIN CASC3"/>
    <property type="match status" value="1"/>
</dbReference>
<keyword evidence="17" id="KW-0966">Cell projection</keyword>
<feature type="compositionally biased region" description="Basic and acidic residues" evidence="18">
    <location>
        <begin position="62"/>
        <end position="82"/>
    </location>
</feature>
<dbReference type="GO" id="GO:0030425">
    <property type="term" value="C:dendrite"/>
    <property type="evidence" value="ECO:0007669"/>
    <property type="project" value="UniProtKB-SubCell"/>
</dbReference>
<feature type="compositionally biased region" description="Basic and acidic residues" evidence="18">
    <location>
        <begin position="302"/>
        <end position="315"/>
    </location>
</feature>
<dbReference type="GO" id="GO:0000184">
    <property type="term" value="P:nuclear-transcribed mRNA catabolic process, nonsense-mediated decay"/>
    <property type="evidence" value="ECO:0007669"/>
    <property type="project" value="UniProtKB-KW"/>
</dbReference>
<evidence type="ECO:0000256" key="16">
    <source>
        <dbReference type="ARBA" id="ARBA00023242"/>
    </source>
</evidence>
<feature type="region of interest" description="Disordered" evidence="18">
    <location>
        <begin position="1"/>
        <end position="572"/>
    </location>
</feature>
<keyword evidence="8" id="KW-0963">Cytoplasm</keyword>
<feature type="compositionally biased region" description="Polar residues" evidence="18">
    <location>
        <begin position="444"/>
        <end position="481"/>
    </location>
</feature>
<evidence type="ECO:0000313" key="21">
    <source>
        <dbReference type="Proteomes" id="UP001187415"/>
    </source>
</evidence>
<dbReference type="Pfam" id="PF09405">
    <property type="entry name" value="Btz"/>
    <property type="match status" value="1"/>
</dbReference>
<keyword evidence="15" id="KW-0508">mRNA splicing</keyword>
<evidence type="ECO:0000256" key="10">
    <source>
        <dbReference type="ARBA" id="ARBA00022728"/>
    </source>
</evidence>
<feature type="compositionally biased region" description="Gly residues" evidence="18">
    <location>
        <begin position="548"/>
        <end position="570"/>
    </location>
</feature>
<keyword evidence="11" id="KW-0509">mRNA transport</keyword>
<dbReference type="GO" id="GO:0006397">
    <property type="term" value="P:mRNA processing"/>
    <property type="evidence" value="ECO:0007669"/>
    <property type="project" value="UniProtKB-KW"/>
</dbReference>
<comment type="caution">
    <text evidence="20">The sequence shown here is derived from an EMBL/GenBank/DDBJ whole genome shotgun (WGS) entry which is preliminary data.</text>
</comment>
<feature type="compositionally biased region" description="Basic and acidic residues" evidence="18">
    <location>
        <begin position="166"/>
        <end position="176"/>
    </location>
</feature>
<dbReference type="AlphaFoldDB" id="A0AA88MAX0"/>
<feature type="domain" description="Btz" evidence="19">
    <location>
        <begin position="177"/>
        <end position="284"/>
    </location>
</feature>
<feature type="compositionally biased region" description="Polar residues" evidence="18">
    <location>
        <begin position="370"/>
        <end position="387"/>
    </location>
</feature>
<dbReference type="GO" id="GO:0051028">
    <property type="term" value="P:mRNA transport"/>
    <property type="evidence" value="ECO:0007669"/>
    <property type="project" value="UniProtKB-KW"/>
</dbReference>
<evidence type="ECO:0000256" key="4">
    <source>
        <dbReference type="ARBA" id="ARBA00004556"/>
    </source>
</evidence>
<dbReference type="GO" id="GO:0008380">
    <property type="term" value="P:RNA splicing"/>
    <property type="evidence" value="ECO:0007669"/>
    <property type="project" value="UniProtKB-KW"/>
</dbReference>
<evidence type="ECO:0000256" key="11">
    <source>
        <dbReference type="ARBA" id="ARBA00022816"/>
    </source>
</evidence>
<dbReference type="InterPro" id="IPR018545">
    <property type="entry name" value="Btz_dom"/>
</dbReference>
<dbReference type="PANTHER" id="PTHR13434">
    <property type="entry name" value="PROTEIN CASC3"/>
    <property type="match status" value="1"/>
</dbReference>
<feature type="compositionally biased region" description="Acidic residues" evidence="18">
    <location>
        <begin position="83"/>
        <end position="92"/>
    </location>
</feature>
<comment type="similarity">
    <text evidence="5">Belongs to the CASC3 family.</text>
</comment>
<dbReference type="GO" id="GO:0006417">
    <property type="term" value="P:regulation of translation"/>
    <property type="evidence" value="ECO:0007669"/>
    <property type="project" value="UniProtKB-KW"/>
</dbReference>
<comment type="subcellular location">
    <subcellularLocation>
        <location evidence="2">Cell projection</location>
        <location evidence="2">Dendrite</location>
    </subcellularLocation>
    <subcellularLocation>
        <location evidence="1">Cytoplasm</location>
        <location evidence="1">Stress granule</location>
    </subcellularLocation>
    <subcellularLocation>
        <location evidence="4">Cytoplasm</location>
        <location evidence="4">Perinuclear region</location>
    </subcellularLocation>
    <subcellularLocation>
        <location evidence="3">Nucleus speckle</location>
    </subcellularLocation>
</comment>
<evidence type="ECO:0000256" key="7">
    <source>
        <dbReference type="ARBA" id="ARBA00022448"/>
    </source>
</evidence>
<dbReference type="GO" id="GO:0010494">
    <property type="term" value="C:cytoplasmic stress granule"/>
    <property type="evidence" value="ECO:0007669"/>
    <property type="project" value="UniProtKB-SubCell"/>
</dbReference>
<evidence type="ECO:0000256" key="2">
    <source>
        <dbReference type="ARBA" id="ARBA00004279"/>
    </source>
</evidence>
<dbReference type="GO" id="GO:0035145">
    <property type="term" value="C:exon-exon junction complex"/>
    <property type="evidence" value="ECO:0007669"/>
    <property type="project" value="InterPro"/>
</dbReference>
<evidence type="ECO:0000256" key="15">
    <source>
        <dbReference type="ARBA" id="ARBA00023187"/>
    </source>
</evidence>
<dbReference type="GO" id="GO:0048471">
    <property type="term" value="C:perinuclear region of cytoplasm"/>
    <property type="evidence" value="ECO:0007669"/>
    <property type="project" value="UniProtKB-SubCell"/>
</dbReference>
<feature type="compositionally biased region" description="Basic and acidic residues" evidence="18">
    <location>
        <begin position="223"/>
        <end position="271"/>
    </location>
</feature>
<dbReference type="GO" id="GO:0005681">
    <property type="term" value="C:spliceosomal complex"/>
    <property type="evidence" value="ECO:0007669"/>
    <property type="project" value="UniProtKB-KW"/>
</dbReference>
<dbReference type="GO" id="GO:0003729">
    <property type="term" value="F:mRNA binding"/>
    <property type="evidence" value="ECO:0007669"/>
    <property type="project" value="InterPro"/>
</dbReference>
<keyword evidence="12" id="KW-0810">Translation regulation</keyword>
<evidence type="ECO:0000256" key="5">
    <source>
        <dbReference type="ARBA" id="ARBA00009548"/>
    </source>
</evidence>
<keyword evidence="21" id="KW-1185">Reference proteome</keyword>
<evidence type="ECO:0000256" key="18">
    <source>
        <dbReference type="SAM" id="MobiDB-lite"/>
    </source>
</evidence>
<evidence type="ECO:0000259" key="19">
    <source>
        <dbReference type="SMART" id="SM01044"/>
    </source>
</evidence>
<name>A0AA88MAX0_CHASR</name>
<feature type="compositionally biased region" description="Gly residues" evidence="18">
    <location>
        <begin position="411"/>
        <end position="421"/>
    </location>
</feature>
<feature type="compositionally biased region" description="Low complexity" evidence="18">
    <location>
        <begin position="46"/>
        <end position="56"/>
    </location>
</feature>
<evidence type="ECO:0000256" key="8">
    <source>
        <dbReference type="ARBA" id="ARBA00022490"/>
    </source>
</evidence>
<organism evidence="20 21">
    <name type="scientific">Channa striata</name>
    <name type="common">Snakehead murrel</name>
    <name type="synonym">Ophicephalus striatus</name>
    <dbReference type="NCBI Taxonomy" id="64152"/>
    <lineage>
        <taxon>Eukaryota</taxon>
        <taxon>Metazoa</taxon>
        <taxon>Chordata</taxon>
        <taxon>Craniata</taxon>
        <taxon>Vertebrata</taxon>
        <taxon>Euteleostomi</taxon>
        <taxon>Actinopterygii</taxon>
        <taxon>Neopterygii</taxon>
        <taxon>Teleostei</taxon>
        <taxon>Neoteleostei</taxon>
        <taxon>Acanthomorphata</taxon>
        <taxon>Anabantaria</taxon>
        <taxon>Anabantiformes</taxon>
        <taxon>Channoidei</taxon>
        <taxon>Channidae</taxon>
        <taxon>Channa</taxon>
    </lineage>
</organism>
<dbReference type="GO" id="GO:0016607">
    <property type="term" value="C:nuclear speck"/>
    <property type="evidence" value="ECO:0007669"/>
    <property type="project" value="UniProtKB-SubCell"/>
</dbReference>
<dbReference type="SMART" id="SM01044">
    <property type="entry name" value="Btz"/>
    <property type="match status" value="1"/>
</dbReference>
<evidence type="ECO:0000256" key="17">
    <source>
        <dbReference type="ARBA" id="ARBA00023273"/>
    </source>
</evidence>
<dbReference type="Proteomes" id="UP001187415">
    <property type="component" value="Unassembled WGS sequence"/>
</dbReference>